<dbReference type="InterPro" id="IPR000222">
    <property type="entry name" value="PP2C_BS"/>
</dbReference>
<dbReference type="AlphaFoldDB" id="A0A3S3M993"/>
<keyword evidence="7 9" id="KW-0904">Protein phosphatase</keyword>
<dbReference type="OrthoDB" id="10264738at2759"/>
<evidence type="ECO:0000256" key="1">
    <source>
        <dbReference type="ARBA" id="ARBA00001936"/>
    </source>
</evidence>
<evidence type="ECO:0000256" key="7">
    <source>
        <dbReference type="ARBA" id="ARBA00022912"/>
    </source>
</evidence>
<dbReference type="InterPro" id="IPR015655">
    <property type="entry name" value="PP2C"/>
</dbReference>
<keyword evidence="8" id="KW-0464">Manganese</keyword>
<dbReference type="PROSITE" id="PS01032">
    <property type="entry name" value="PPM_1"/>
    <property type="match status" value="1"/>
</dbReference>
<comment type="similarity">
    <text evidence="9">Belongs to the PP2C family.</text>
</comment>
<dbReference type="Gene3D" id="3.60.40.10">
    <property type="entry name" value="PPM-type phosphatase domain"/>
    <property type="match status" value="1"/>
</dbReference>
<keyword evidence="13" id="KW-1185">Reference proteome</keyword>
<evidence type="ECO:0000259" key="11">
    <source>
        <dbReference type="PROSITE" id="PS51746"/>
    </source>
</evidence>
<evidence type="ECO:0000256" key="3">
    <source>
        <dbReference type="ARBA" id="ARBA00013081"/>
    </source>
</evidence>
<evidence type="ECO:0000256" key="10">
    <source>
        <dbReference type="SAM" id="MobiDB-lite"/>
    </source>
</evidence>
<dbReference type="FunFam" id="3.60.40.10:FF:000291">
    <property type="entry name" value="Protein phosphatase 2C 50"/>
    <property type="match status" value="1"/>
</dbReference>
<evidence type="ECO:0000256" key="4">
    <source>
        <dbReference type="ARBA" id="ARBA00022723"/>
    </source>
</evidence>
<reference evidence="12 13" key="1">
    <citation type="journal article" date="2019" name="Nat. Plants">
        <title>Stout camphor tree genome fills gaps in understanding of flowering plant genome evolution.</title>
        <authorList>
            <person name="Chaw S.M."/>
            <person name="Liu Y.C."/>
            <person name="Wu Y.W."/>
            <person name="Wang H.Y."/>
            <person name="Lin C.I."/>
            <person name="Wu C.S."/>
            <person name="Ke H.M."/>
            <person name="Chang L.Y."/>
            <person name="Hsu C.Y."/>
            <person name="Yang H.T."/>
            <person name="Sudianto E."/>
            <person name="Hsu M.H."/>
            <person name="Wu K.P."/>
            <person name="Wang L.N."/>
            <person name="Leebens-Mack J.H."/>
            <person name="Tsai I.J."/>
        </authorList>
    </citation>
    <scope>NUCLEOTIDE SEQUENCE [LARGE SCALE GENOMIC DNA]</scope>
    <source>
        <strain evidence="13">cv. Chaw 1501</strain>
        <tissue evidence="12">Young leaves</tissue>
    </source>
</reference>
<dbReference type="GO" id="GO:0046872">
    <property type="term" value="F:metal ion binding"/>
    <property type="evidence" value="ECO:0007669"/>
    <property type="project" value="UniProtKB-KW"/>
</dbReference>
<evidence type="ECO:0000256" key="9">
    <source>
        <dbReference type="RuleBase" id="RU003465"/>
    </source>
</evidence>
<comment type="cofactor">
    <cofactor evidence="2">
        <name>Mg(2+)</name>
        <dbReference type="ChEBI" id="CHEBI:18420"/>
    </cofactor>
</comment>
<dbReference type="PROSITE" id="PS51746">
    <property type="entry name" value="PPM_2"/>
    <property type="match status" value="1"/>
</dbReference>
<evidence type="ECO:0000256" key="6">
    <source>
        <dbReference type="ARBA" id="ARBA00022842"/>
    </source>
</evidence>
<dbReference type="STRING" id="337451.A0A3S3M993"/>
<evidence type="ECO:0000256" key="5">
    <source>
        <dbReference type="ARBA" id="ARBA00022801"/>
    </source>
</evidence>
<evidence type="ECO:0000313" key="12">
    <source>
        <dbReference type="EMBL" id="RWR72265.1"/>
    </source>
</evidence>
<accession>A0A3S3M993</accession>
<keyword evidence="4" id="KW-0479">Metal-binding</keyword>
<proteinExistence type="inferred from homology"/>
<comment type="caution">
    <text evidence="12">The sequence shown here is derived from an EMBL/GenBank/DDBJ whole genome shotgun (WGS) entry which is preliminary data.</text>
</comment>
<comment type="cofactor">
    <cofactor evidence="1">
        <name>Mn(2+)</name>
        <dbReference type="ChEBI" id="CHEBI:29035"/>
    </cofactor>
</comment>
<protein>
    <recommendedName>
        <fullName evidence="3">protein-serine/threonine phosphatase</fullName>
        <ecNumber evidence="3">3.1.3.16</ecNumber>
    </recommendedName>
</protein>
<dbReference type="EMBL" id="QPKB01000001">
    <property type="protein sequence ID" value="RWR72265.1"/>
    <property type="molecule type" value="Genomic_DNA"/>
</dbReference>
<dbReference type="PANTHER" id="PTHR47992">
    <property type="entry name" value="PROTEIN PHOSPHATASE"/>
    <property type="match status" value="1"/>
</dbReference>
<feature type="compositionally biased region" description="Basic and acidic residues" evidence="10">
    <location>
        <begin position="40"/>
        <end position="57"/>
    </location>
</feature>
<sequence length="419" mass="45352">MATDDNSPEKCRAARRRRIEMRRLSSFAGGTSLQPAGSSRTEKRRDRSDRTDEEKRSRTAGSRSPSQSRPVVATDEQPAVPSTSGQAPPPYPPPGFGSMSIAGRSREMEDAISLQPYFFRPEVPGRRPLHFFAVFDGHGGSHVAKLCKERMHVLLGEELERAGDASVCEVEGWKRVMEGCFRRMDDVAMRACACGNVGVPCDCENGGVTSEIVGSTAIAVVSSTSIIVANCGDSRAVLSRGGRAIPLSTDHKPDRADELERIEAAGGRVIYLNGARVLGILAMSRALGDKYLKPIVISDPEVNMTERSPDDECLILASDGLWDVLSNDMACDVARQCLHEGHQPSSTARVVVGAGEEEEATDKEMQASQSRCSAAAALLTRLALGRKSSDNISVIVIDLKRESKEIGLLVEKENNKKKE</sequence>
<dbReference type="Proteomes" id="UP000283530">
    <property type="component" value="Unassembled WGS sequence"/>
</dbReference>
<feature type="compositionally biased region" description="Polar residues" evidence="10">
    <location>
        <begin position="59"/>
        <end position="69"/>
    </location>
</feature>
<organism evidence="12 13">
    <name type="scientific">Cinnamomum micranthum f. kanehirae</name>
    <dbReference type="NCBI Taxonomy" id="337451"/>
    <lineage>
        <taxon>Eukaryota</taxon>
        <taxon>Viridiplantae</taxon>
        <taxon>Streptophyta</taxon>
        <taxon>Embryophyta</taxon>
        <taxon>Tracheophyta</taxon>
        <taxon>Spermatophyta</taxon>
        <taxon>Magnoliopsida</taxon>
        <taxon>Magnoliidae</taxon>
        <taxon>Laurales</taxon>
        <taxon>Lauraceae</taxon>
        <taxon>Cinnamomum</taxon>
    </lineage>
</organism>
<keyword evidence="5 9" id="KW-0378">Hydrolase</keyword>
<feature type="region of interest" description="Disordered" evidence="10">
    <location>
        <begin position="1"/>
        <end position="101"/>
    </location>
</feature>
<feature type="compositionally biased region" description="Polar residues" evidence="10">
    <location>
        <begin position="28"/>
        <end position="39"/>
    </location>
</feature>
<dbReference type="SUPFAM" id="SSF81606">
    <property type="entry name" value="PP2C-like"/>
    <property type="match status" value="1"/>
</dbReference>
<dbReference type="EC" id="3.1.3.16" evidence="3"/>
<name>A0A3S3M993_9MAGN</name>
<evidence type="ECO:0000256" key="8">
    <source>
        <dbReference type="ARBA" id="ARBA00023211"/>
    </source>
</evidence>
<dbReference type="SMART" id="SM00332">
    <property type="entry name" value="PP2Cc"/>
    <property type="match status" value="1"/>
</dbReference>
<gene>
    <name evidence="12" type="ORF">CKAN_00047700</name>
</gene>
<evidence type="ECO:0000313" key="13">
    <source>
        <dbReference type="Proteomes" id="UP000283530"/>
    </source>
</evidence>
<dbReference type="InterPro" id="IPR001932">
    <property type="entry name" value="PPM-type_phosphatase-like_dom"/>
</dbReference>
<dbReference type="GO" id="GO:0004722">
    <property type="term" value="F:protein serine/threonine phosphatase activity"/>
    <property type="evidence" value="ECO:0007669"/>
    <property type="project" value="UniProtKB-EC"/>
</dbReference>
<keyword evidence="6" id="KW-0460">Magnesium</keyword>
<dbReference type="Pfam" id="PF00481">
    <property type="entry name" value="PP2C"/>
    <property type="match status" value="1"/>
</dbReference>
<dbReference type="CDD" id="cd00143">
    <property type="entry name" value="PP2Cc"/>
    <property type="match status" value="1"/>
</dbReference>
<evidence type="ECO:0000256" key="2">
    <source>
        <dbReference type="ARBA" id="ARBA00001946"/>
    </source>
</evidence>
<feature type="domain" description="PPM-type phosphatase" evidence="11">
    <location>
        <begin position="95"/>
        <end position="399"/>
    </location>
</feature>
<dbReference type="InterPro" id="IPR036457">
    <property type="entry name" value="PPM-type-like_dom_sf"/>
</dbReference>